<name>A0A0C1YKD5_9CYAN</name>
<dbReference type="Pfam" id="PF01546">
    <property type="entry name" value="Peptidase_M20"/>
    <property type="match status" value="1"/>
</dbReference>
<feature type="domain" description="Peptidase M20 dimerisation" evidence="5">
    <location>
        <begin position="213"/>
        <end position="313"/>
    </location>
</feature>
<evidence type="ECO:0000256" key="2">
    <source>
        <dbReference type="ARBA" id="ARBA00022801"/>
    </source>
</evidence>
<keyword evidence="3" id="KW-0862">Zinc</keyword>
<gene>
    <name evidence="6" type="ORF">QQ91_022500</name>
</gene>
<dbReference type="InterPro" id="IPR010158">
    <property type="entry name" value="Amidase_Cbmase"/>
</dbReference>
<dbReference type="PANTHER" id="PTHR32494">
    <property type="entry name" value="ALLANTOATE DEIMINASE-RELATED"/>
    <property type="match status" value="1"/>
</dbReference>
<proteinExistence type="inferred from homology"/>
<dbReference type="Gene3D" id="3.40.630.10">
    <property type="entry name" value="Zn peptidases"/>
    <property type="match status" value="1"/>
</dbReference>
<feature type="binding site" evidence="4">
    <location>
        <position position="218"/>
    </location>
    <ligand>
        <name>allantoate</name>
        <dbReference type="ChEBI" id="CHEBI:17536"/>
    </ligand>
</feature>
<evidence type="ECO:0000256" key="4">
    <source>
        <dbReference type="PIRSR" id="PIRSR001235-2"/>
    </source>
</evidence>
<dbReference type="GO" id="GO:0046872">
    <property type="term" value="F:metal ion binding"/>
    <property type="evidence" value="ECO:0007669"/>
    <property type="project" value="UniProtKB-KW"/>
</dbReference>
<comment type="similarity">
    <text evidence="1">Belongs to the peptidase M20 family.</text>
</comment>
<dbReference type="PIRSF" id="PIRSF001235">
    <property type="entry name" value="Amidase_carbamoylase"/>
    <property type="match status" value="1"/>
</dbReference>
<dbReference type="InterPro" id="IPR002933">
    <property type="entry name" value="Peptidase_M20"/>
</dbReference>
<dbReference type="PANTHER" id="PTHR32494:SF5">
    <property type="entry name" value="ALLANTOATE AMIDOHYDROLASE"/>
    <property type="match status" value="1"/>
</dbReference>
<feature type="binding site" evidence="3">
    <location>
        <position position="193"/>
    </location>
    <ligand>
        <name>Zn(2+)</name>
        <dbReference type="ChEBI" id="CHEBI:29105"/>
        <label>1</label>
    </ligand>
</feature>
<evidence type="ECO:0000313" key="6">
    <source>
        <dbReference type="EMBL" id="NEV69869.1"/>
    </source>
</evidence>
<accession>A0A0C1YKD5</accession>
<dbReference type="NCBIfam" id="TIGR01879">
    <property type="entry name" value="hydantase"/>
    <property type="match status" value="1"/>
</dbReference>
<dbReference type="CDD" id="cd03884">
    <property type="entry name" value="M20_bAS"/>
    <property type="match status" value="1"/>
</dbReference>
<keyword evidence="3" id="KW-0479">Metal-binding</keyword>
<reference evidence="6" key="3">
    <citation type="submission" date="2020-02" db="EMBL/GenBank/DDBJ databases">
        <authorList>
            <person name="Sarangi A.N."/>
            <person name="Ghosh S."/>
            <person name="Mukherjee M."/>
            <person name="Tripathy S."/>
        </authorList>
    </citation>
    <scope>NUCLEOTIDE SEQUENCE</scope>
    <source>
        <strain evidence="6">BDU141951</strain>
    </source>
</reference>
<evidence type="ECO:0000256" key="1">
    <source>
        <dbReference type="ARBA" id="ARBA00006153"/>
    </source>
</evidence>
<dbReference type="EMBL" id="JTHE02000003">
    <property type="protein sequence ID" value="NEV69869.1"/>
    <property type="molecule type" value="Genomic_DNA"/>
</dbReference>
<dbReference type="AlphaFoldDB" id="A0A0C1YKD5"/>
<protein>
    <submittedName>
        <fullName evidence="6">Zn-dependent hydrolase</fullName>
    </submittedName>
</protein>
<sequence>MVYQVASTLAVKGDRLTAMIRQLAQLGKLPNGGVQRLAFSPEDCHARSLVRRWMVEAGMTVSIDEAGNMIGRYPGRAQDAPPLVTGSHIDTVPNAGHYDGTYGVLAGIEVVKTLSEQGRRLDHPIEVIVFADEERTMVGCKAIAGRLLPDPELYRSRDGEPIQACLERVGGDWDIIDHARRTPESIAAFVELHVEQGPVLAAEQKQIGVVTGIVGQRRYWITVEGQSSHAGTTPMPMRQDALVAASQVVLAISQVGNQPGDQVATVGRMDLHPNVPNSIPGRVEMSLDLRDLSSDRLDQLLAEIRQAIDKIAAATGTSISMAQRLDNEPAPANSHIQHAIAQVCQDLDLSYCHLPSRASHDAQEMSRVTDMGMIFVPSEGGISHSETEYTSPADCANGANVLLHTLIQLDQHYRSSKAARAVVQA</sequence>
<feature type="binding site" evidence="3">
    <location>
        <position position="384"/>
    </location>
    <ligand>
        <name>Zn(2+)</name>
        <dbReference type="ChEBI" id="CHEBI:29105"/>
        <label>2</label>
    </ligand>
</feature>
<dbReference type="GO" id="GO:0016813">
    <property type="term" value="F:hydrolase activity, acting on carbon-nitrogen (but not peptide) bonds, in linear amidines"/>
    <property type="evidence" value="ECO:0007669"/>
    <property type="project" value="InterPro"/>
</dbReference>
<feature type="binding site" evidence="3">
    <location>
        <position position="99"/>
    </location>
    <ligand>
        <name>Zn(2+)</name>
        <dbReference type="ChEBI" id="CHEBI:29105"/>
        <label>2</label>
    </ligand>
</feature>
<evidence type="ECO:0000259" key="5">
    <source>
        <dbReference type="Pfam" id="PF07687"/>
    </source>
</evidence>
<reference evidence="6" key="1">
    <citation type="submission" date="2014-11" db="EMBL/GenBank/DDBJ databases">
        <authorList>
            <person name="Malar M.C."/>
            <person name="Sen D."/>
            <person name="Tripathy S."/>
        </authorList>
    </citation>
    <scope>NUCLEOTIDE SEQUENCE</scope>
    <source>
        <strain evidence="6">BDU141951</strain>
    </source>
</reference>
<dbReference type="SUPFAM" id="SSF53187">
    <property type="entry name" value="Zn-dependent exopeptidases"/>
    <property type="match status" value="1"/>
</dbReference>
<dbReference type="InterPro" id="IPR036264">
    <property type="entry name" value="Bact_exopeptidase_dim_dom"/>
</dbReference>
<evidence type="ECO:0000256" key="3">
    <source>
        <dbReference type="PIRSR" id="PIRSR001235-1"/>
    </source>
</evidence>
<dbReference type="InterPro" id="IPR011650">
    <property type="entry name" value="Peptidase_M20_dimer"/>
</dbReference>
<dbReference type="NCBIfam" id="NF006771">
    <property type="entry name" value="PRK09290.1-5"/>
    <property type="match status" value="1"/>
</dbReference>
<keyword evidence="2 6" id="KW-0378">Hydrolase</keyword>
<dbReference type="Pfam" id="PF07687">
    <property type="entry name" value="M20_dimer"/>
    <property type="match status" value="1"/>
</dbReference>
<organism evidence="6">
    <name type="scientific">Lyngbya confervoides BDU141951</name>
    <dbReference type="NCBI Taxonomy" id="1574623"/>
    <lineage>
        <taxon>Bacteria</taxon>
        <taxon>Bacillati</taxon>
        <taxon>Cyanobacteriota</taxon>
        <taxon>Cyanophyceae</taxon>
        <taxon>Oscillatoriophycideae</taxon>
        <taxon>Oscillatoriales</taxon>
        <taxon>Microcoleaceae</taxon>
        <taxon>Lyngbya</taxon>
    </lineage>
</organism>
<feature type="binding site" evidence="4">
    <location>
        <position position="277"/>
    </location>
    <ligand>
        <name>allantoate</name>
        <dbReference type="ChEBI" id="CHEBI:17536"/>
    </ligand>
</feature>
<comment type="caution">
    <text evidence="6">The sequence shown here is derived from an EMBL/GenBank/DDBJ whole genome shotgun (WGS) entry which is preliminary data.</text>
</comment>
<dbReference type="Gene3D" id="3.30.70.360">
    <property type="match status" value="1"/>
</dbReference>
<feature type="binding site" evidence="3">
    <location>
        <position position="134"/>
    </location>
    <ligand>
        <name>Zn(2+)</name>
        <dbReference type="ChEBI" id="CHEBI:29105"/>
        <label>2</label>
    </ligand>
</feature>
<comment type="cofactor">
    <cofactor evidence="3">
        <name>Zn(2+)</name>
        <dbReference type="ChEBI" id="CHEBI:29105"/>
    </cofactor>
    <text evidence="3">Binds 2 Zn(2+) ions per subunit.</text>
</comment>
<dbReference type="SUPFAM" id="SSF55031">
    <property type="entry name" value="Bacterial exopeptidase dimerisation domain"/>
    <property type="match status" value="1"/>
</dbReference>
<feature type="binding site" evidence="3">
    <location>
        <position position="88"/>
    </location>
    <ligand>
        <name>Zn(2+)</name>
        <dbReference type="ChEBI" id="CHEBI:29105"/>
        <label>1</label>
    </ligand>
</feature>
<feature type="binding site" evidence="4">
    <location>
        <position position="290"/>
    </location>
    <ligand>
        <name>allantoate</name>
        <dbReference type="ChEBI" id="CHEBI:17536"/>
    </ligand>
</feature>
<feature type="binding site" evidence="3">
    <location>
        <position position="99"/>
    </location>
    <ligand>
        <name>Zn(2+)</name>
        <dbReference type="ChEBI" id="CHEBI:29105"/>
        <label>1</label>
    </ligand>
</feature>
<reference evidence="6" key="2">
    <citation type="journal article" date="2015" name="Genome Announc.">
        <title>Draft Genome Sequence of Filamentous Marine Cyanobacterium Lyngbya confervoides Strain BDU141951.</title>
        <authorList>
            <person name="Chandrababunaidu M.M."/>
            <person name="Sen D."/>
            <person name="Tripathy S."/>
        </authorList>
    </citation>
    <scope>NUCLEOTIDE SEQUENCE</scope>
    <source>
        <strain evidence="6">BDU141951</strain>
    </source>
</reference>